<dbReference type="HOGENOM" id="CLU_3102055_0_0_0"/>
<dbReference type="Proteomes" id="UP000002220">
    <property type="component" value="Chromosome"/>
</dbReference>
<dbReference type="KEGG" id="plm:Plim_3064"/>
<dbReference type="EMBL" id="CP001744">
    <property type="protein sequence ID" value="ADG68883.1"/>
    <property type="molecule type" value="Genomic_DNA"/>
</dbReference>
<name>D5SST2_PLAL2</name>
<keyword evidence="2" id="KW-1185">Reference proteome</keyword>
<evidence type="ECO:0000313" key="2">
    <source>
        <dbReference type="Proteomes" id="UP000002220"/>
    </source>
</evidence>
<protein>
    <submittedName>
        <fullName evidence="1">Uncharacterized protein</fullName>
    </submittedName>
</protein>
<dbReference type="AlphaFoldDB" id="D5SST2"/>
<reference evidence="1 2" key="1">
    <citation type="journal article" date="2010" name="Stand. Genomic Sci.">
        <title>Complete genome sequence of Planctomyces limnophilus type strain (Mu 290).</title>
        <authorList>
            <person name="Labutti K."/>
            <person name="Sikorski J."/>
            <person name="Schneider S."/>
            <person name="Nolan M."/>
            <person name="Lucas S."/>
            <person name="Glavina Del Rio T."/>
            <person name="Tice H."/>
            <person name="Cheng J.F."/>
            <person name="Goodwin L."/>
            <person name="Pitluck S."/>
            <person name="Liolios K."/>
            <person name="Ivanova N."/>
            <person name="Mavromatis K."/>
            <person name="Mikhailova N."/>
            <person name="Pati A."/>
            <person name="Chen A."/>
            <person name="Palaniappan K."/>
            <person name="Land M."/>
            <person name="Hauser L."/>
            <person name="Chang Y.J."/>
            <person name="Jeffries C.D."/>
            <person name="Tindall B.J."/>
            <person name="Rohde M."/>
            <person name="Goker M."/>
            <person name="Woyke T."/>
            <person name="Bristow J."/>
            <person name="Eisen J.A."/>
            <person name="Markowitz V."/>
            <person name="Hugenholtz P."/>
            <person name="Kyrpides N.C."/>
            <person name="Klenk H.P."/>
            <person name="Lapidus A."/>
        </authorList>
    </citation>
    <scope>NUCLEOTIDE SEQUENCE [LARGE SCALE GENOMIC DNA]</scope>
    <source>
        <strain evidence="2">ATCC 43296 / DSM 3776 / IFAM 1008 / Mu 290</strain>
    </source>
</reference>
<evidence type="ECO:0000313" key="1">
    <source>
        <dbReference type="EMBL" id="ADG68883.1"/>
    </source>
</evidence>
<organism evidence="1 2">
    <name type="scientific">Planctopirus limnophila (strain ATCC 43296 / DSM 3776 / IFAM 1008 / Mu 290)</name>
    <name type="common">Planctomyces limnophilus</name>
    <dbReference type="NCBI Taxonomy" id="521674"/>
    <lineage>
        <taxon>Bacteria</taxon>
        <taxon>Pseudomonadati</taxon>
        <taxon>Planctomycetota</taxon>
        <taxon>Planctomycetia</taxon>
        <taxon>Planctomycetales</taxon>
        <taxon>Planctomycetaceae</taxon>
        <taxon>Planctopirus</taxon>
    </lineage>
</organism>
<proteinExistence type="predicted"/>
<gene>
    <name evidence="1" type="ordered locus">Plim_3064</name>
</gene>
<sequence>MISMSDSPSHRVQNIPVIQPDAIAATILRCSLKQNQTDQSGHVARWLKPLV</sequence>
<accession>D5SST2</accession>